<dbReference type="AlphaFoldDB" id="A0A0D7EA09"/>
<reference evidence="1 2" key="1">
    <citation type="submission" date="2014-11" db="EMBL/GenBank/DDBJ databases">
        <title>Genomics and ecophysiology of heterotrophic nitrogen fixing bacteria isolated from estuarine surface water.</title>
        <authorList>
            <person name="Bentzon-Tilia M."/>
            <person name="Severin I."/>
            <person name="Hansen L.H."/>
            <person name="Riemann L."/>
        </authorList>
    </citation>
    <scope>NUCLEOTIDE SEQUENCE [LARGE SCALE GENOMIC DNA]</scope>
    <source>
        <strain evidence="1 2">BAL398</strain>
    </source>
</reference>
<proteinExistence type="predicted"/>
<evidence type="ECO:0008006" key="3">
    <source>
        <dbReference type="Google" id="ProtNLM"/>
    </source>
</evidence>
<organism evidence="1 2">
    <name type="scientific">Rhodopseudomonas palustris</name>
    <dbReference type="NCBI Taxonomy" id="1076"/>
    <lineage>
        <taxon>Bacteria</taxon>
        <taxon>Pseudomonadati</taxon>
        <taxon>Pseudomonadota</taxon>
        <taxon>Alphaproteobacteria</taxon>
        <taxon>Hyphomicrobiales</taxon>
        <taxon>Nitrobacteraceae</taxon>
        <taxon>Rhodopseudomonas</taxon>
    </lineage>
</organism>
<dbReference type="PATRIC" id="fig|1076.23.peg.6083"/>
<dbReference type="Proteomes" id="UP000032515">
    <property type="component" value="Unassembled WGS sequence"/>
</dbReference>
<accession>A0A0D7EA09</accession>
<sequence length="195" mass="21169">MTKTARSPRSAARVIPLRRGTTLEMVRLACPDSAQTLRISESFGLAVLDSDGIRDLHERLVVETADALKEGLSDRAMEIHLQRIVGSYVGSAHGAGQFYSRAVTEAREVTAKLANDARDEDLDGPVGFDSQAQRKREFAADMGLQAHALRMAAEGAVAAYEQVIGEAWKPFERQVEHAGETVSKKAAAVQMSAFE</sequence>
<dbReference type="RefSeq" id="WP_044416859.1">
    <property type="nucleotide sequence ID" value="NZ_JXXE01000581.1"/>
</dbReference>
<name>A0A0D7EA09_RHOPL</name>
<evidence type="ECO:0000313" key="2">
    <source>
        <dbReference type="Proteomes" id="UP000032515"/>
    </source>
</evidence>
<dbReference type="EMBL" id="JXXE01000581">
    <property type="protein sequence ID" value="KIZ36387.1"/>
    <property type="molecule type" value="Genomic_DNA"/>
</dbReference>
<evidence type="ECO:0000313" key="1">
    <source>
        <dbReference type="EMBL" id="KIZ36387.1"/>
    </source>
</evidence>
<comment type="caution">
    <text evidence="1">The sequence shown here is derived from an EMBL/GenBank/DDBJ whole genome shotgun (WGS) entry which is preliminary data.</text>
</comment>
<protein>
    <recommendedName>
        <fullName evidence="3">ArgG</fullName>
    </recommendedName>
</protein>
<dbReference type="OrthoDB" id="8091442at2"/>
<gene>
    <name evidence="1" type="ORF">OO17_24835</name>
</gene>